<comment type="subcellular location">
    <subcellularLocation>
        <location evidence="3">Mitochondrion</location>
    </subcellularLocation>
</comment>
<dbReference type="Proteomes" id="UP001489004">
    <property type="component" value="Unassembled WGS sequence"/>
</dbReference>
<gene>
    <name evidence="4" type="ORF">WJX72_002509</name>
</gene>
<keyword evidence="2" id="KW-1015">Disulfide bond</keyword>
<dbReference type="PANTHER" id="PTHR28066">
    <property type="entry name" value="37S RIBOSOMAL PROTEIN MRP10, MITOCHONDRIAL"/>
    <property type="match status" value="1"/>
</dbReference>
<protein>
    <recommendedName>
        <fullName evidence="3">COX assembly mitochondrial protein</fullName>
    </recommendedName>
</protein>
<dbReference type="GO" id="GO:0005739">
    <property type="term" value="C:mitochondrion"/>
    <property type="evidence" value="ECO:0007669"/>
    <property type="project" value="UniProtKB-SubCell"/>
</dbReference>
<dbReference type="PANTHER" id="PTHR28066:SF1">
    <property type="entry name" value="SMALL RIBOSOMAL SUBUNIT PROTEIN MS37"/>
    <property type="match status" value="1"/>
</dbReference>
<dbReference type="GO" id="GO:0003735">
    <property type="term" value="F:structural constituent of ribosome"/>
    <property type="evidence" value="ECO:0007669"/>
    <property type="project" value="InterPro"/>
</dbReference>
<sequence length="82" mass="9165">MGAGSPLKVNTKKMSRNKKVECFEEMQALFACMTRYSGTDFEAGCATQRSALTTCAEAAARKPKVKNTINYHLQRLSKHLHK</sequence>
<dbReference type="GO" id="GO:0032543">
    <property type="term" value="P:mitochondrial translation"/>
    <property type="evidence" value="ECO:0007669"/>
    <property type="project" value="InterPro"/>
</dbReference>
<organism evidence="4 5">
    <name type="scientific">[Myrmecia] bisecta</name>
    <dbReference type="NCBI Taxonomy" id="41462"/>
    <lineage>
        <taxon>Eukaryota</taxon>
        <taxon>Viridiplantae</taxon>
        <taxon>Chlorophyta</taxon>
        <taxon>core chlorophytes</taxon>
        <taxon>Trebouxiophyceae</taxon>
        <taxon>Trebouxiales</taxon>
        <taxon>Trebouxiaceae</taxon>
        <taxon>Myrmecia</taxon>
    </lineage>
</organism>
<keyword evidence="3" id="KW-0496">Mitochondrion</keyword>
<evidence type="ECO:0000256" key="2">
    <source>
        <dbReference type="ARBA" id="ARBA00023157"/>
    </source>
</evidence>
<proteinExistence type="inferred from homology"/>
<evidence type="ECO:0000256" key="3">
    <source>
        <dbReference type="RuleBase" id="RU364104"/>
    </source>
</evidence>
<comment type="similarity">
    <text evidence="1 3">Belongs to the CMC family.</text>
</comment>
<comment type="caution">
    <text evidence="4">The sequence shown here is derived from an EMBL/GenBank/DDBJ whole genome shotgun (WGS) entry which is preliminary data.</text>
</comment>
<dbReference type="InterPro" id="IPR017264">
    <property type="entry name" value="Ribosomal_mS37_fun"/>
</dbReference>
<dbReference type="AlphaFoldDB" id="A0AAW1R6E1"/>
<evidence type="ECO:0000256" key="1">
    <source>
        <dbReference type="ARBA" id="ARBA00007347"/>
    </source>
</evidence>
<dbReference type="InterPro" id="IPR013892">
    <property type="entry name" value="Cyt_c_biogenesis_Cmc1-like"/>
</dbReference>
<accession>A0AAW1R6E1</accession>
<name>A0AAW1R6E1_9CHLO</name>
<evidence type="ECO:0000313" key="4">
    <source>
        <dbReference type="EMBL" id="KAK9828872.1"/>
    </source>
</evidence>
<dbReference type="Pfam" id="PF08583">
    <property type="entry name" value="Cmc1"/>
    <property type="match status" value="1"/>
</dbReference>
<evidence type="ECO:0000313" key="5">
    <source>
        <dbReference type="Proteomes" id="UP001489004"/>
    </source>
</evidence>
<dbReference type="EMBL" id="JALJOR010000001">
    <property type="protein sequence ID" value="KAK9828872.1"/>
    <property type="molecule type" value="Genomic_DNA"/>
</dbReference>
<reference evidence="4 5" key="1">
    <citation type="journal article" date="2024" name="Nat. Commun.">
        <title>Phylogenomics reveals the evolutionary origins of lichenization in chlorophyte algae.</title>
        <authorList>
            <person name="Puginier C."/>
            <person name="Libourel C."/>
            <person name="Otte J."/>
            <person name="Skaloud P."/>
            <person name="Haon M."/>
            <person name="Grisel S."/>
            <person name="Petersen M."/>
            <person name="Berrin J.G."/>
            <person name="Delaux P.M."/>
            <person name="Dal Grande F."/>
            <person name="Keller J."/>
        </authorList>
    </citation>
    <scope>NUCLEOTIDE SEQUENCE [LARGE SCALE GENOMIC DNA]</scope>
    <source>
        <strain evidence="4 5">SAG 2043</strain>
    </source>
</reference>
<keyword evidence="5" id="KW-1185">Reference proteome</keyword>